<proteinExistence type="predicted"/>
<reference evidence="2 3" key="1">
    <citation type="submission" date="2022-06" db="EMBL/GenBank/DDBJ databases">
        <title>Dyella sp. Sa strain:Sa Genome sequencing.</title>
        <authorList>
            <person name="Park S."/>
        </authorList>
    </citation>
    <scope>NUCLEOTIDE SEQUENCE [LARGE SCALE GENOMIC DNA]</scope>
    <source>
        <strain evidence="2 3">Sa</strain>
    </source>
</reference>
<evidence type="ECO:0000313" key="3">
    <source>
        <dbReference type="Proteomes" id="UP001204615"/>
    </source>
</evidence>
<dbReference type="EMBL" id="JAMZEK010000004">
    <property type="protein sequence ID" value="MCP1376038.1"/>
    <property type="molecule type" value="Genomic_DNA"/>
</dbReference>
<evidence type="ECO:0000256" key="1">
    <source>
        <dbReference type="SAM" id="MobiDB-lite"/>
    </source>
</evidence>
<accession>A0ABT1FIT4</accession>
<feature type="region of interest" description="Disordered" evidence="1">
    <location>
        <begin position="14"/>
        <end position="85"/>
    </location>
</feature>
<feature type="compositionally biased region" description="Basic and acidic residues" evidence="1">
    <location>
        <begin position="24"/>
        <end position="50"/>
    </location>
</feature>
<comment type="caution">
    <text evidence="2">The sequence shown here is derived from an EMBL/GenBank/DDBJ whole genome shotgun (WGS) entry which is preliminary data.</text>
</comment>
<organism evidence="2 3">
    <name type="scientific">Dyella lutea</name>
    <dbReference type="NCBI Taxonomy" id="2950441"/>
    <lineage>
        <taxon>Bacteria</taxon>
        <taxon>Pseudomonadati</taxon>
        <taxon>Pseudomonadota</taxon>
        <taxon>Gammaproteobacteria</taxon>
        <taxon>Lysobacterales</taxon>
        <taxon>Rhodanobacteraceae</taxon>
        <taxon>Dyella</taxon>
    </lineage>
</organism>
<gene>
    <name evidence="2" type="ORF">NC595_18475</name>
</gene>
<evidence type="ECO:0000313" key="2">
    <source>
        <dbReference type="EMBL" id="MCP1376038.1"/>
    </source>
</evidence>
<dbReference type="RefSeq" id="WP_253568835.1">
    <property type="nucleotide sequence ID" value="NZ_JAMZEK010000004.1"/>
</dbReference>
<dbReference type="Proteomes" id="UP001204615">
    <property type="component" value="Unassembled WGS sequence"/>
</dbReference>
<protein>
    <submittedName>
        <fullName evidence="2">Uncharacterized protein</fullName>
    </submittedName>
</protein>
<sequence length="193" mass="20297">MRSKLVAPFAHLLGFRASEDDDDTRMAEDDKQCDGESDEDYAKRMEEKDKAKKAKKAEDGQDGDDESDDSDEEMRGSSAAAQARQRERARCKAIFSCAGAGVRPDVAATLAFNTSMSRKEAIAVLNSTAAVHTGVLATTTTEAAGATSRGNLDRRMASLKVPQAGADAGPEAPAGMSEVAQAIVAAGEKARGK</sequence>
<keyword evidence="3" id="KW-1185">Reference proteome</keyword>
<name>A0ABT1FIT4_9GAMM</name>
<feature type="compositionally biased region" description="Acidic residues" evidence="1">
    <location>
        <begin position="60"/>
        <end position="72"/>
    </location>
</feature>